<dbReference type="InterPro" id="IPR049326">
    <property type="entry name" value="Rhodopsin_dom_fungi"/>
</dbReference>
<evidence type="ECO:0000256" key="4">
    <source>
        <dbReference type="ARBA" id="ARBA00023136"/>
    </source>
</evidence>
<dbReference type="Pfam" id="PF20684">
    <property type="entry name" value="Fung_rhodopsin"/>
    <property type="match status" value="1"/>
</dbReference>
<gene>
    <name evidence="8" type="ORF">PISL3812_06229</name>
</gene>
<evidence type="ECO:0000259" key="7">
    <source>
        <dbReference type="Pfam" id="PF20684"/>
    </source>
</evidence>
<evidence type="ECO:0000256" key="6">
    <source>
        <dbReference type="SAM" id="Phobius"/>
    </source>
</evidence>
<feature type="transmembrane region" description="Helical" evidence="6">
    <location>
        <begin position="208"/>
        <end position="227"/>
    </location>
</feature>
<feature type="domain" description="Rhodopsin" evidence="7">
    <location>
        <begin position="29"/>
        <end position="263"/>
    </location>
</feature>
<evidence type="ECO:0000256" key="5">
    <source>
        <dbReference type="ARBA" id="ARBA00038359"/>
    </source>
</evidence>
<reference evidence="8 9" key="1">
    <citation type="submission" date="2015-04" db="EMBL/GenBank/DDBJ databases">
        <authorList>
            <person name="Syromyatnikov M.Y."/>
            <person name="Popov V.N."/>
        </authorList>
    </citation>
    <scope>NUCLEOTIDE SEQUENCE [LARGE SCALE GENOMIC DNA]</scope>
    <source>
        <strain evidence="8">WF-38-12</strain>
    </source>
</reference>
<dbReference type="GO" id="GO:0016020">
    <property type="term" value="C:membrane"/>
    <property type="evidence" value="ECO:0007669"/>
    <property type="project" value="UniProtKB-SubCell"/>
</dbReference>
<proteinExistence type="inferred from homology"/>
<keyword evidence="2 6" id="KW-0812">Transmembrane</keyword>
<feature type="transmembrane region" description="Helical" evidence="6">
    <location>
        <begin position="167"/>
        <end position="196"/>
    </location>
</feature>
<name>A0A0U1M0Y0_TALIS</name>
<keyword evidence="9" id="KW-1185">Reference proteome</keyword>
<feature type="transmembrane region" description="Helical" evidence="6">
    <location>
        <begin position="45"/>
        <end position="64"/>
    </location>
</feature>
<protein>
    <recommendedName>
        <fullName evidence="7">Rhodopsin domain-containing protein</fullName>
    </recommendedName>
</protein>
<evidence type="ECO:0000256" key="2">
    <source>
        <dbReference type="ARBA" id="ARBA00022692"/>
    </source>
</evidence>
<evidence type="ECO:0000256" key="1">
    <source>
        <dbReference type="ARBA" id="ARBA00004141"/>
    </source>
</evidence>
<dbReference type="PANTHER" id="PTHR33048">
    <property type="entry name" value="PTH11-LIKE INTEGRAL MEMBRANE PROTEIN (AFU_ORTHOLOGUE AFUA_5G11245)"/>
    <property type="match status" value="1"/>
</dbReference>
<keyword evidence="4 6" id="KW-0472">Membrane</keyword>
<evidence type="ECO:0000313" key="8">
    <source>
        <dbReference type="EMBL" id="CRG89193.1"/>
    </source>
</evidence>
<evidence type="ECO:0000313" key="9">
    <source>
        <dbReference type="Proteomes" id="UP000054383"/>
    </source>
</evidence>
<comment type="similarity">
    <text evidence="5">Belongs to the SAT4 family.</text>
</comment>
<comment type="subcellular location">
    <subcellularLocation>
        <location evidence="1">Membrane</location>
        <topology evidence="1">Multi-pass membrane protein</topology>
    </subcellularLocation>
</comment>
<feature type="transmembrane region" description="Helical" evidence="6">
    <location>
        <begin position="96"/>
        <end position="114"/>
    </location>
</feature>
<evidence type="ECO:0000256" key="3">
    <source>
        <dbReference type="ARBA" id="ARBA00022989"/>
    </source>
</evidence>
<accession>A0A0U1M0Y0</accession>
<feature type="transmembrane region" description="Helical" evidence="6">
    <location>
        <begin position="126"/>
        <end position="147"/>
    </location>
</feature>
<sequence length="286" mass="31661">MTSPTDDIGPTLCAVTSVLLSLAVGLVCLRCYVRLRLTRSFWWDDSFILLALAFLIASDALIYYEIRLGLGKHNGSLSDPMATVKSLLKSLNDFKVVYLIGSFLNKISIGLFLLRLKFSSRWFIGIMWALMFLLEAITVAAVVVNIIQCNNLRIVVKESQAMVLCPARQAAAIIVYMQSGISILMDLFLSISPIIVLWNVQLSFRQKFWVCGLMALGLLATIANALRNKYVSTLATFDQAYTFVVLVIISELELSLGIIAGCSEEHRAVSLEGEQYLVHGDGLKLP</sequence>
<dbReference type="OMA" id="CARACEI"/>
<dbReference type="EMBL" id="CVMT01000006">
    <property type="protein sequence ID" value="CRG89193.1"/>
    <property type="molecule type" value="Genomic_DNA"/>
</dbReference>
<dbReference type="Proteomes" id="UP000054383">
    <property type="component" value="Unassembled WGS sequence"/>
</dbReference>
<feature type="transmembrane region" description="Helical" evidence="6">
    <location>
        <begin position="239"/>
        <end position="260"/>
    </location>
</feature>
<feature type="transmembrane region" description="Helical" evidence="6">
    <location>
        <begin position="12"/>
        <end position="33"/>
    </location>
</feature>
<dbReference type="AlphaFoldDB" id="A0A0U1M0Y0"/>
<dbReference type="PANTHER" id="PTHR33048:SF123">
    <property type="entry name" value="INTEGRAL MEMBRANE PROTEIN"/>
    <property type="match status" value="1"/>
</dbReference>
<keyword evidence="3 6" id="KW-1133">Transmembrane helix</keyword>
<dbReference type="OrthoDB" id="4219859at2759"/>
<organism evidence="8 9">
    <name type="scientific">Talaromyces islandicus</name>
    <name type="common">Penicillium islandicum</name>
    <dbReference type="NCBI Taxonomy" id="28573"/>
    <lineage>
        <taxon>Eukaryota</taxon>
        <taxon>Fungi</taxon>
        <taxon>Dikarya</taxon>
        <taxon>Ascomycota</taxon>
        <taxon>Pezizomycotina</taxon>
        <taxon>Eurotiomycetes</taxon>
        <taxon>Eurotiomycetidae</taxon>
        <taxon>Eurotiales</taxon>
        <taxon>Trichocomaceae</taxon>
        <taxon>Talaromyces</taxon>
        <taxon>Talaromyces sect. Islandici</taxon>
    </lineage>
</organism>
<dbReference type="InterPro" id="IPR052337">
    <property type="entry name" value="SAT4-like"/>
</dbReference>